<comment type="subunit">
    <text evidence="7">Supercomplex made of cofactors A to E. Cofactors A and D function by capturing and stabilizing tubulin in a quasi-native conformation. Cofactor E binds to the cofactor D-tubulin complex; interaction with cofactor C then causes the release of tubulin polypeptides that are committed to the native state.</text>
</comment>
<evidence type="ECO:0000313" key="9">
    <source>
        <dbReference type="EMBL" id="CAG6589516.1"/>
    </source>
</evidence>
<dbReference type="Gene3D" id="2.30.30.190">
    <property type="entry name" value="CAP Gly-rich-like domain"/>
    <property type="match status" value="1"/>
</dbReference>
<dbReference type="FunFam" id="2.30.30.190:FF:000016">
    <property type="entry name" value="Tubulin-folding cofactor E"/>
    <property type="match status" value="1"/>
</dbReference>
<organism evidence="9">
    <name type="scientific">Culex pipiens</name>
    <name type="common">House mosquito</name>
    <dbReference type="NCBI Taxonomy" id="7175"/>
    <lineage>
        <taxon>Eukaryota</taxon>
        <taxon>Metazoa</taxon>
        <taxon>Ecdysozoa</taxon>
        <taxon>Arthropoda</taxon>
        <taxon>Hexapoda</taxon>
        <taxon>Insecta</taxon>
        <taxon>Pterygota</taxon>
        <taxon>Neoptera</taxon>
        <taxon>Endopterygota</taxon>
        <taxon>Diptera</taxon>
        <taxon>Nematocera</taxon>
        <taxon>Culicoidea</taxon>
        <taxon>Culicidae</taxon>
        <taxon>Culicinae</taxon>
        <taxon>Culicini</taxon>
        <taxon>Culex</taxon>
        <taxon>Culex</taxon>
    </lineage>
</organism>
<dbReference type="EMBL" id="HBUE01217021">
    <property type="protein sequence ID" value="CAG6537506.1"/>
    <property type="molecule type" value="Transcribed_RNA"/>
</dbReference>
<feature type="domain" description="CAP-Gly" evidence="8">
    <location>
        <begin position="30"/>
        <end position="74"/>
    </location>
</feature>
<reference evidence="9" key="1">
    <citation type="submission" date="2021-05" db="EMBL/GenBank/DDBJ databases">
        <authorList>
            <person name="Alioto T."/>
            <person name="Alioto T."/>
            <person name="Gomez Garrido J."/>
        </authorList>
    </citation>
    <scope>NUCLEOTIDE SEQUENCE</scope>
</reference>
<evidence type="ECO:0000256" key="1">
    <source>
        <dbReference type="ARBA" id="ARBA00004496"/>
    </source>
</evidence>
<dbReference type="InterPro" id="IPR000938">
    <property type="entry name" value="CAP-Gly_domain"/>
</dbReference>
<evidence type="ECO:0000256" key="7">
    <source>
        <dbReference type="ARBA" id="ARBA00026055"/>
    </source>
</evidence>
<dbReference type="PROSITE" id="PS50245">
    <property type="entry name" value="CAP_GLY_2"/>
    <property type="match status" value="1"/>
</dbReference>
<dbReference type="Pfam" id="PF01302">
    <property type="entry name" value="CAP_GLY"/>
    <property type="match status" value="1"/>
</dbReference>
<evidence type="ECO:0000259" key="8">
    <source>
        <dbReference type="PROSITE" id="PS50245"/>
    </source>
</evidence>
<evidence type="ECO:0000256" key="2">
    <source>
        <dbReference type="ARBA" id="ARBA00006286"/>
    </source>
</evidence>
<proteinExistence type="inferred from homology"/>
<evidence type="ECO:0000256" key="5">
    <source>
        <dbReference type="ARBA" id="ARBA00022737"/>
    </source>
</evidence>
<keyword evidence="5" id="KW-0677">Repeat</keyword>
<accession>A0A8D8KLY1</accession>
<comment type="subcellular location">
    <subcellularLocation>
        <location evidence="1">Cytoplasm</location>
    </subcellularLocation>
</comment>
<dbReference type="EMBL" id="HBUE01323576">
    <property type="protein sequence ID" value="CAG6589516.1"/>
    <property type="molecule type" value="Transcribed_RNA"/>
</dbReference>
<dbReference type="PROSITE" id="PS00845">
    <property type="entry name" value="CAP_GLY_1"/>
    <property type="match status" value="1"/>
</dbReference>
<dbReference type="SMART" id="SM01052">
    <property type="entry name" value="CAP_GLY"/>
    <property type="match status" value="1"/>
</dbReference>
<keyword evidence="3" id="KW-0963">Cytoplasm</keyword>
<keyword evidence="4" id="KW-0433">Leucine-rich repeat</keyword>
<protein>
    <submittedName>
        <fullName evidence="9">Tubulin-specific chaperone E</fullName>
    </submittedName>
</protein>
<dbReference type="InterPro" id="IPR036859">
    <property type="entry name" value="CAP-Gly_dom_sf"/>
</dbReference>
<dbReference type="GO" id="GO:0005737">
    <property type="term" value="C:cytoplasm"/>
    <property type="evidence" value="ECO:0007669"/>
    <property type="project" value="UniProtKB-SubCell"/>
</dbReference>
<dbReference type="AlphaFoldDB" id="A0A8D8KLY1"/>
<evidence type="ECO:0000256" key="4">
    <source>
        <dbReference type="ARBA" id="ARBA00022614"/>
    </source>
</evidence>
<name>A0A8D8KLY1_CULPI</name>
<keyword evidence="6" id="KW-0143">Chaperone</keyword>
<comment type="similarity">
    <text evidence="2">Belongs to the TBCE family.</text>
</comment>
<evidence type="ECO:0000256" key="6">
    <source>
        <dbReference type="ARBA" id="ARBA00023186"/>
    </source>
</evidence>
<evidence type="ECO:0000256" key="3">
    <source>
        <dbReference type="ARBA" id="ARBA00022490"/>
    </source>
</evidence>
<dbReference type="SUPFAM" id="SSF74924">
    <property type="entry name" value="Cap-Gly domain"/>
    <property type="match status" value="1"/>
</dbReference>
<sequence length="144" mass="16296">MIPQSHGQQEQLVGQRIRVGNFSGTIRFVGEVANTDGEWIGVEWDDPQRGKHSGTVNGVEYFQTRQANSGSMIRSEKIPPTQTLAEAIHDKYIITEDTLRLDAEMLKEVQKQLHASLFEVRAAGHSFLVNWAVERNRVVVIVWL</sequence>